<name>A0A8T2MU41_9TELE</name>
<dbReference type="Gene3D" id="2.60.40.60">
    <property type="entry name" value="Cadherins"/>
    <property type="match status" value="7"/>
</dbReference>
<feature type="domain" description="Cadherin" evidence="14">
    <location>
        <begin position="182"/>
        <end position="287"/>
    </location>
</feature>
<feature type="domain" description="Cadherin" evidence="14">
    <location>
        <begin position="607"/>
        <end position="712"/>
    </location>
</feature>
<dbReference type="FunFam" id="2.60.40.60:FF:000162">
    <property type="entry name" value="Protocadherin-20"/>
    <property type="match status" value="1"/>
</dbReference>
<evidence type="ECO:0000313" key="15">
    <source>
        <dbReference type="EMBL" id="KAG9328007.1"/>
    </source>
</evidence>
<comment type="subcellular location">
    <subcellularLocation>
        <location evidence="1">Cell membrane</location>
        <topology evidence="1">Single-pass type I membrane protein</topology>
    </subcellularLocation>
</comment>
<dbReference type="PRINTS" id="PR00205">
    <property type="entry name" value="CADHERIN"/>
</dbReference>
<feature type="domain" description="Cadherin" evidence="14">
    <location>
        <begin position="71"/>
        <end position="181"/>
    </location>
</feature>
<keyword evidence="17" id="KW-1185">Reference proteome</keyword>
<dbReference type="Pfam" id="PF00028">
    <property type="entry name" value="Cadherin"/>
    <property type="match status" value="5"/>
</dbReference>
<dbReference type="PROSITE" id="PS50268">
    <property type="entry name" value="CADHERIN_2"/>
    <property type="match status" value="6"/>
</dbReference>
<evidence type="ECO:0000256" key="9">
    <source>
        <dbReference type="ARBA" id="ARBA00023136"/>
    </source>
</evidence>
<proteinExistence type="predicted"/>
<dbReference type="AlphaFoldDB" id="A0A8T2MU41"/>
<evidence type="ECO:0000256" key="5">
    <source>
        <dbReference type="ARBA" id="ARBA00022737"/>
    </source>
</evidence>
<organism evidence="15 17">
    <name type="scientific">Albula glossodonta</name>
    <name type="common">roundjaw bonefish</name>
    <dbReference type="NCBI Taxonomy" id="121402"/>
    <lineage>
        <taxon>Eukaryota</taxon>
        <taxon>Metazoa</taxon>
        <taxon>Chordata</taxon>
        <taxon>Craniata</taxon>
        <taxon>Vertebrata</taxon>
        <taxon>Euteleostomi</taxon>
        <taxon>Actinopterygii</taxon>
        <taxon>Neopterygii</taxon>
        <taxon>Teleostei</taxon>
        <taxon>Albuliformes</taxon>
        <taxon>Albulidae</taxon>
        <taxon>Albula</taxon>
    </lineage>
</organism>
<evidence type="ECO:0000256" key="13">
    <source>
        <dbReference type="SAM" id="Phobius"/>
    </source>
</evidence>
<dbReference type="EMBL" id="JAFBMS010002859">
    <property type="protein sequence ID" value="KAG9328007.1"/>
    <property type="molecule type" value="Genomic_DNA"/>
</dbReference>
<feature type="domain" description="Cadherin" evidence="14">
    <location>
        <begin position="501"/>
        <end position="603"/>
    </location>
</feature>
<comment type="caution">
    <text evidence="15">The sequence shown here is derived from an EMBL/GenBank/DDBJ whole genome shotgun (WGS) entry which is preliminary data.</text>
</comment>
<feature type="domain" description="Cadherin" evidence="14">
    <location>
        <begin position="397"/>
        <end position="500"/>
    </location>
</feature>
<dbReference type="InterPro" id="IPR002126">
    <property type="entry name" value="Cadherin-like_dom"/>
</dbReference>
<keyword evidence="10" id="KW-0325">Glycoprotein</keyword>
<evidence type="ECO:0000256" key="10">
    <source>
        <dbReference type="ARBA" id="ARBA00023180"/>
    </source>
</evidence>
<dbReference type="FunFam" id="2.60.40.60:FF:000005">
    <property type="entry name" value="Protocadherin 9"/>
    <property type="match status" value="2"/>
</dbReference>
<keyword evidence="9 13" id="KW-0472">Membrane</keyword>
<keyword evidence="6 12" id="KW-0106">Calcium</keyword>
<dbReference type="GO" id="GO:0005509">
    <property type="term" value="F:calcium ion binding"/>
    <property type="evidence" value="ECO:0007669"/>
    <property type="project" value="UniProtKB-UniRule"/>
</dbReference>
<dbReference type="PROSITE" id="PS00232">
    <property type="entry name" value="CADHERIN_1"/>
    <property type="match status" value="3"/>
</dbReference>
<dbReference type="Proteomes" id="UP000824540">
    <property type="component" value="Unassembled WGS sequence"/>
</dbReference>
<dbReference type="FunFam" id="2.60.40.60:FF:000007">
    <property type="entry name" value="Protocadherin alpha 2"/>
    <property type="match status" value="1"/>
</dbReference>
<dbReference type="InterPro" id="IPR015919">
    <property type="entry name" value="Cadherin-like_sf"/>
</dbReference>
<evidence type="ECO:0000256" key="6">
    <source>
        <dbReference type="ARBA" id="ARBA00022837"/>
    </source>
</evidence>
<accession>A0A8T2MU41</accession>
<dbReference type="OrthoDB" id="6252479at2759"/>
<evidence type="ECO:0000256" key="4">
    <source>
        <dbReference type="ARBA" id="ARBA00022729"/>
    </source>
</evidence>
<protein>
    <recommendedName>
        <fullName evidence="11">Protocadherin-20</fullName>
    </recommendedName>
</protein>
<dbReference type="EMBL" id="JAFBMS010000064">
    <property type="protein sequence ID" value="KAG9338587.1"/>
    <property type="molecule type" value="Genomic_DNA"/>
</dbReference>
<evidence type="ECO:0000313" key="16">
    <source>
        <dbReference type="EMBL" id="KAG9338587.1"/>
    </source>
</evidence>
<dbReference type="FunFam" id="2.60.40.60:FF:000016">
    <property type="entry name" value="Protocadherin 9"/>
    <property type="match status" value="1"/>
</dbReference>
<keyword evidence="8 13" id="KW-1133">Transmembrane helix</keyword>
<dbReference type="InterPro" id="IPR050174">
    <property type="entry name" value="Protocadherin/Cadherin-CA"/>
</dbReference>
<evidence type="ECO:0000256" key="7">
    <source>
        <dbReference type="ARBA" id="ARBA00022889"/>
    </source>
</evidence>
<evidence type="ECO:0000259" key="14">
    <source>
        <dbReference type="PROSITE" id="PS50268"/>
    </source>
</evidence>
<keyword evidence="7" id="KW-0130">Cell adhesion</keyword>
<dbReference type="SMART" id="SM00112">
    <property type="entry name" value="CA"/>
    <property type="match status" value="6"/>
</dbReference>
<dbReference type="GO" id="GO:0005886">
    <property type="term" value="C:plasma membrane"/>
    <property type="evidence" value="ECO:0007669"/>
    <property type="project" value="UniProtKB-SubCell"/>
</dbReference>
<gene>
    <name evidence="15" type="ORF">JZ751_016955</name>
    <name evidence="16" type="ORF">JZ751_025550</name>
</gene>
<evidence type="ECO:0000256" key="1">
    <source>
        <dbReference type="ARBA" id="ARBA00004251"/>
    </source>
</evidence>
<dbReference type="InterPro" id="IPR020894">
    <property type="entry name" value="Cadherin_CS"/>
</dbReference>
<dbReference type="CDD" id="cd11304">
    <property type="entry name" value="Cadherin_repeat"/>
    <property type="match status" value="6"/>
</dbReference>
<feature type="domain" description="Cadherin" evidence="14">
    <location>
        <begin position="294"/>
        <end position="396"/>
    </location>
</feature>
<dbReference type="GO" id="GO:0009653">
    <property type="term" value="P:anatomical structure morphogenesis"/>
    <property type="evidence" value="ECO:0007669"/>
    <property type="project" value="UniProtKB-ARBA"/>
</dbReference>
<evidence type="ECO:0000256" key="8">
    <source>
        <dbReference type="ARBA" id="ARBA00022989"/>
    </source>
</evidence>
<dbReference type="SUPFAM" id="SSF49313">
    <property type="entry name" value="Cadherin-like"/>
    <property type="match status" value="6"/>
</dbReference>
<evidence type="ECO:0000256" key="11">
    <source>
        <dbReference type="ARBA" id="ARBA00072296"/>
    </source>
</evidence>
<evidence type="ECO:0000313" key="17">
    <source>
        <dbReference type="Proteomes" id="UP000824540"/>
    </source>
</evidence>
<sequence>MSEQYVNLNNMTGELCTSASVIDREDLCREQPDGQDCSLSFDVFVLPRQYFQLVKVKIIIHDVNDNKPSFSSDMIQLSVPENARINSRFALEQSAIDPDTGVNGVQTYWLINDFGVFSLDVEESESGELAPVLIVTGPLDRETKSEYITNIIAEDGGTPPLLGTATLKIIITDVNDNCPQFTESHVNVTVFGNATKGAHLTRLHAFDADVGGNAQVRYAYSERVPGDTRALFHLDKITGLIKLTGKIDTITERLYRLTVLANGPGCIPAVSTVMVNIVKVAVGPPAVTPRYIAAEKDGVVSLKESEPPFSPIAFFTVENADRGQSMDCHIEGAGPFRFSPYKLFTNEYLLETTDSLDYEEKTDYELTVVVKNSHGFVMKTAVRVQVIDENDNAPEFRQSLVELFIEENNAPGSFLSRLQATDRDSGRRGEVTYLLGSDAPAVFALDRVTGVLTVAMALDREERERYKFTVRAADRGTPRKESVATIVLTVLDRNDNHPRFVNRDFTFFIPENFPGFGEIGALSVTDADSGRNGWVALSIVNGSNSFVIDGGKGSLRAKGPLDREKQGSYFLWIEAVDGGEPSLSAVAMVTVLLIDVNDNPPVVLFPQSNQSYMLVPPTTAPGTSVTEVYAVDKDSGMNAVIAYSIIERKGGEPESFEIDPDTGNITLRRPLSNRGLCVLLVKVSDHGQPQPLHSAVTVNLFINETASNETYIHGLLTREADIEVEELLLGRLTEQAPKNEAIPCKSALVALCTICLGLTLTVVSLIAYISCKKKQRKKKRLETQIQIKLSDSAQATGRKLAEISDMQHY</sequence>
<reference evidence="15" key="1">
    <citation type="thesis" date="2021" institute="BYU ScholarsArchive" country="Provo, UT, USA">
        <title>Applications of and Algorithms for Genome Assembly and Genomic Analyses with an Emphasis on Marine Teleosts.</title>
        <authorList>
            <person name="Pickett B.D."/>
        </authorList>
    </citation>
    <scope>NUCLEOTIDE SEQUENCE</scope>
    <source>
        <strain evidence="15">HI-2016</strain>
    </source>
</reference>
<keyword evidence="3 13" id="KW-0812">Transmembrane</keyword>
<dbReference type="PANTHER" id="PTHR24028">
    <property type="entry name" value="CADHERIN-87A"/>
    <property type="match status" value="1"/>
</dbReference>
<dbReference type="GO" id="GO:0007156">
    <property type="term" value="P:homophilic cell adhesion via plasma membrane adhesion molecules"/>
    <property type="evidence" value="ECO:0007669"/>
    <property type="project" value="InterPro"/>
</dbReference>
<evidence type="ECO:0000256" key="2">
    <source>
        <dbReference type="ARBA" id="ARBA00022475"/>
    </source>
</evidence>
<feature type="transmembrane region" description="Helical" evidence="13">
    <location>
        <begin position="747"/>
        <end position="771"/>
    </location>
</feature>
<keyword evidence="5" id="KW-0677">Repeat</keyword>
<dbReference type="FunFam" id="2.60.40.60:FF:000002">
    <property type="entry name" value="Protocadherin alpha 2"/>
    <property type="match status" value="1"/>
</dbReference>
<keyword evidence="4" id="KW-0732">Signal</keyword>
<evidence type="ECO:0000256" key="12">
    <source>
        <dbReference type="PROSITE-ProRule" id="PRU00043"/>
    </source>
</evidence>
<evidence type="ECO:0000256" key="3">
    <source>
        <dbReference type="ARBA" id="ARBA00022692"/>
    </source>
</evidence>
<dbReference type="PANTHER" id="PTHR24028:SF260">
    <property type="entry name" value="PROTOCADHERIN-20"/>
    <property type="match status" value="1"/>
</dbReference>
<keyword evidence="2" id="KW-1003">Cell membrane</keyword>